<keyword evidence="1" id="KW-0472">Membrane</keyword>
<reference evidence="2" key="1">
    <citation type="journal article" date="2020" name="mSystems">
        <title>Genome- and Community-Level Interaction Insights into Carbon Utilization and Element Cycling Functions of Hydrothermarchaeota in Hydrothermal Sediment.</title>
        <authorList>
            <person name="Zhou Z."/>
            <person name="Liu Y."/>
            <person name="Xu W."/>
            <person name="Pan J."/>
            <person name="Luo Z.H."/>
            <person name="Li M."/>
        </authorList>
    </citation>
    <scope>NUCLEOTIDE SEQUENCE [LARGE SCALE GENOMIC DNA]</scope>
    <source>
        <strain evidence="2">SpSt-61</strain>
    </source>
</reference>
<keyword evidence="1" id="KW-0812">Transmembrane</keyword>
<gene>
    <name evidence="2" type="ORF">ENT78_09675</name>
</gene>
<feature type="transmembrane region" description="Helical" evidence="1">
    <location>
        <begin position="29"/>
        <end position="47"/>
    </location>
</feature>
<proteinExistence type="predicted"/>
<comment type="caution">
    <text evidence="2">The sequence shown here is derived from an EMBL/GenBank/DDBJ whole genome shotgun (WGS) entry which is preliminary data.</text>
</comment>
<name>A0A7V4KEM9_FERPE</name>
<accession>A0A7V4KEM9</accession>
<protein>
    <submittedName>
        <fullName evidence="2">Uncharacterized protein</fullName>
    </submittedName>
</protein>
<organism evidence="2">
    <name type="scientific">Fervidobacterium pennivorans</name>
    <dbReference type="NCBI Taxonomy" id="93466"/>
    <lineage>
        <taxon>Bacteria</taxon>
        <taxon>Thermotogati</taxon>
        <taxon>Thermotogota</taxon>
        <taxon>Thermotogae</taxon>
        <taxon>Thermotogales</taxon>
        <taxon>Fervidobacteriaceae</taxon>
        <taxon>Fervidobacterium</taxon>
    </lineage>
</organism>
<dbReference type="AlphaFoldDB" id="A0A7V4KEM9"/>
<feature type="transmembrane region" description="Helical" evidence="1">
    <location>
        <begin position="75"/>
        <end position="97"/>
    </location>
</feature>
<dbReference type="EMBL" id="DSZZ01000454">
    <property type="protein sequence ID" value="HGU53770.1"/>
    <property type="molecule type" value="Genomic_DNA"/>
</dbReference>
<evidence type="ECO:0000256" key="1">
    <source>
        <dbReference type="SAM" id="Phobius"/>
    </source>
</evidence>
<keyword evidence="1" id="KW-1133">Transmembrane helix</keyword>
<evidence type="ECO:0000313" key="2">
    <source>
        <dbReference type="EMBL" id="HGU53770.1"/>
    </source>
</evidence>
<feature type="transmembrane region" description="Helical" evidence="1">
    <location>
        <begin position="6"/>
        <end position="22"/>
    </location>
</feature>
<sequence length="104" mass="11752">MDVSIVFAIIGVLFGYFAISLTNQKYKSFFFLLSLLMIVLTFASFYGKVEETCVAEGTSYCLKWERKTIIPGNDALIYGFGLLLVTFIIIHFLELFIKATKVSV</sequence>